<feature type="domain" description="RRM" evidence="3">
    <location>
        <begin position="159"/>
        <end position="238"/>
    </location>
</feature>
<dbReference type="Proteomes" id="UP000186176">
    <property type="component" value="Unassembled WGS sequence"/>
</dbReference>
<dbReference type="Gene3D" id="3.30.70.330">
    <property type="match status" value="2"/>
</dbReference>
<accession>A0A1J4MJ25</accession>
<dbReference type="SUPFAM" id="SSF54928">
    <property type="entry name" value="RNA-binding domain, RBD"/>
    <property type="match status" value="1"/>
</dbReference>
<dbReference type="VEuPathDB" id="CryptoDB:cubi_01068"/>
<dbReference type="OrthoDB" id="336256at2759"/>
<dbReference type="InterPro" id="IPR035979">
    <property type="entry name" value="RBD_domain_sf"/>
</dbReference>
<dbReference type="GeneID" id="39977859"/>
<proteinExistence type="predicted"/>
<evidence type="ECO:0000313" key="5">
    <source>
        <dbReference type="Proteomes" id="UP000186176"/>
    </source>
</evidence>
<evidence type="ECO:0000256" key="2">
    <source>
        <dbReference type="PROSITE-ProRule" id="PRU00176"/>
    </source>
</evidence>
<keyword evidence="5" id="KW-1185">Reference proteome</keyword>
<dbReference type="AlphaFoldDB" id="A0A1J4MJ25"/>
<dbReference type="InterPro" id="IPR000504">
    <property type="entry name" value="RRM_dom"/>
</dbReference>
<dbReference type="RefSeq" id="XP_028875417.1">
    <property type="nucleotide sequence ID" value="XM_029018080.1"/>
</dbReference>
<dbReference type="PROSITE" id="PS50102">
    <property type="entry name" value="RRM"/>
    <property type="match status" value="2"/>
</dbReference>
<dbReference type="CDD" id="cd00590">
    <property type="entry name" value="RRM_SF"/>
    <property type="match status" value="1"/>
</dbReference>
<evidence type="ECO:0000256" key="1">
    <source>
        <dbReference type="ARBA" id="ARBA00022884"/>
    </source>
</evidence>
<comment type="caution">
    <text evidence="4">The sequence shown here is derived from an EMBL/GenBank/DDBJ whole genome shotgun (WGS) entry which is preliminary data.</text>
</comment>
<dbReference type="EMBL" id="LRBP01000012">
    <property type="protein sequence ID" value="OII74224.1"/>
    <property type="molecule type" value="Genomic_DNA"/>
</dbReference>
<sequence length="396" mass="45060">MDHLAHFWGKATQHVSMFRSGPYSQNITSTNGSRLILNPNHQKCLVKYQNTSKNPCKHVFSTAVDDYFTETYISRTLYLCKLPYDMTEDSVRELCEPFGDLKKVAVYPHKGIAFVEYFDIRKAEGARNTLKSSLVQGRIIGAQYSRGRDNKPSKDTNTGTLYIKPIINDKTAIDPNTEDDYKQLFCAYGEVKKVSSNRKRESEKFIEFYDIRGAEASQKALNGYDFNGVILEIQFANTHSRTLNSDFQTILSGQGSSMKNQSLRIPNEVKHKRQLSFNTKKKNRLKKCGTSEMFKRLVARNVSDCELYSEFSKQHLSRNRINNHSDFSLSCPLPVPTQVTGNSGEFNKFIPITKHPSDDSTRTGNIAESLKILLSTFKPPITDIERDNSNNSAFSY</sequence>
<dbReference type="CDD" id="cd12276">
    <property type="entry name" value="RRM2_MEI2_EAR1_like"/>
    <property type="match status" value="1"/>
</dbReference>
<dbReference type="SMART" id="SM00360">
    <property type="entry name" value="RRM"/>
    <property type="match status" value="2"/>
</dbReference>
<dbReference type="GO" id="GO:0003723">
    <property type="term" value="F:RNA binding"/>
    <property type="evidence" value="ECO:0007669"/>
    <property type="project" value="UniProtKB-UniRule"/>
</dbReference>
<protein>
    <submittedName>
        <fullName evidence="4">RNA-binding protein</fullName>
    </submittedName>
</protein>
<dbReference type="PANTHER" id="PTHR23189">
    <property type="entry name" value="RNA RECOGNITION MOTIF-CONTAINING"/>
    <property type="match status" value="1"/>
</dbReference>
<dbReference type="Pfam" id="PF00076">
    <property type="entry name" value="RRM_1"/>
    <property type="match status" value="2"/>
</dbReference>
<feature type="domain" description="RRM" evidence="3">
    <location>
        <begin position="75"/>
        <end position="147"/>
    </location>
</feature>
<evidence type="ECO:0000313" key="4">
    <source>
        <dbReference type="EMBL" id="OII74224.1"/>
    </source>
</evidence>
<gene>
    <name evidence="4" type="ORF">cubi_01068</name>
</gene>
<organism evidence="4 5">
    <name type="scientific">Cryptosporidium ubiquitum</name>
    <dbReference type="NCBI Taxonomy" id="857276"/>
    <lineage>
        <taxon>Eukaryota</taxon>
        <taxon>Sar</taxon>
        <taxon>Alveolata</taxon>
        <taxon>Apicomplexa</taxon>
        <taxon>Conoidasida</taxon>
        <taxon>Coccidia</taxon>
        <taxon>Eucoccidiorida</taxon>
        <taxon>Eimeriorina</taxon>
        <taxon>Cryptosporidiidae</taxon>
        <taxon>Cryptosporidium</taxon>
    </lineage>
</organism>
<name>A0A1J4MJ25_9CRYT</name>
<keyword evidence="1 2" id="KW-0694">RNA-binding</keyword>
<evidence type="ECO:0000259" key="3">
    <source>
        <dbReference type="PROSITE" id="PS50102"/>
    </source>
</evidence>
<dbReference type="InterPro" id="IPR012677">
    <property type="entry name" value="Nucleotide-bd_a/b_plait_sf"/>
</dbReference>
<reference evidence="4 5" key="1">
    <citation type="submission" date="2016-10" db="EMBL/GenBank/DDBJ databases">
        <title>Reductive evolution of mitochondrial metabolism and differential evolution of invasion-related proteins in Cryptosporidium.</title>
        <authorList>
            <person name="Liu S."/>
            <person name="Roellig D.M."/>
            <person name="Guo Y."/>
            <person name="Li N."/>
            <person name="Frace M.A."/>
            <person name="Tang K."/>
            <person name="Zhang L."/>
            <person name="Feng Y."/>
            <person name="Xiao L."/>
        </authorList>
    </citation>
    <scope>NUCLEOTIDE SEQUENCE [LARGE SCALE GENOMIC DNA]</scope>
    <source>
        <strain evidence="4">39726</strain>
    </source>
</reference>